<dbReference type="EMBL" id="QOWE01000007">
    <property type="protein sequence ID" value="RCR69657.1"/>
    <property type="molecule type" value="Genomic_DNA"/>
</dbReference>
<evidence type="ECO:0000313" key="1">
    <source>
        <dbReference type="EMBL" id="RCR69657.1"/>
    </source>
</evidence>
<evidence type="ECO:0008006" key="3">
    <source>
        <dbReference type="Google" id="ProtNLM"/>
    </source>
</evidence>
<gene>
    <name evidence="1" type="ORF">DUE52_09925</name>
</gene>
<dbReference type="InterPro" id="IPR008551">
    <property type="entry name" value="TANGO2"/>
</dbReference>
<comment type="caution">
    <text evidence="1">The sequence shown here is derived from an EMBL/GenBank/DDBJ whole genome shotgun (WGS) entry which is preliminary data.</text>
</comment>
<reference evidence="1 2" key="1">
    <citation type="submission" date="2018-07" db="EMBL/GenBank/DDBJ databases">
        <title>Genome analysis of Larkinella rosea.</title>
        <authorList>
            <person name="Zhou Z."/>
            <person name="Wang G."/>
        </authorList>
    </citation>
    <scope>NUCLEOTIDE SEQUENCE [LARGE SCALE GENOMIC DNA]</scope>
    <source>
        <strain evidence="2">zzj9</strain>
    </source>
</reference>
<dbReference type="AlphaFoldDB" id="A0A368JPR0"/>
<evidence type="ECO:0000313" key="2">
    <source>
        <dbReference type="Proteomes" id="UP000253383"/>
    </source>
</evidence>
<sequence>MCTVSYLPLAKGEYLLTASRDEKTARPSARFPVKATLNGQAVYFPQDPQGHGSWIATAHEPGFTPTTVCLLNGAFQAHTAHPPYRHSRGLVVLEVFRYASPGEWLAGFDFENLEPFTLLILQPGQLWEVRWDGKTAHSRQPDPAQPAIWSSSTLYTPSVVARREAWFQTWIRQQTQFTVAGIRQFHKQAGRDDPQNAVLVNRGDGMQTLSLTTVRHRPDNTEIFYEDLTTSRFLYQQLTPSHELRYAH</sequence>
<proteinExistence type="predicted"/>
<accession>A0A368JPR0</accession>
<name>A0A368JPR0_9BACT</name>
<protein>
    <recommendedName>
        <fullName evidence="3">NRDE family protein</fullName>
    </recommendedName>
</protein>
<dbReference type="RefSeq" id="WP_114405851.1">
    <property type="nucleotide sequence ID" value="NZ_QOWE01000007.1"/>
</dbReference>
<dbReference type="Pfam" id="PF05742">
    <property type="entry name" value="TANGO2"/>
    <property type="match status" value="1"/>
</dbReference>
<dbReference type="OrthoDB" id="4380123at2"/>
<dbReference type="Proteomes" id="UP000253383">
    <property type="component" value="Unassembled WGS sequence"/>
</dbReference>
<organism evidence="1 2">
    <name type="scientific">Larkinella punicea</name>
    <dbReference type="NCBI Taxonomy" id="2315727"/>
    <lineage>
        <taxon>Bacteria</taxon>
        <taxon>Pseudomonadati</taxon>
        <taxon>Bacteroidota</taxon>
        <taxon>Cytophagia</taxon>
        <taxon>Cytophagales</taxon>
        <taxon>Spirosomataceae</taxon>
        <taxon>Larkinella</taxon>
    </lineage>
</organism>
<keyword evidence="2" id="KW-1185">Reference proteome</keyword>